<dbReference type="CDD" id="cd17480">
    <property type="entry name" value="MFS_SLC40A1_like"/>
    <property type="match status" value="1"/>
</dbReference>
<dbReference type="AlphaFoldDB" id="M2MUV9"/>
<dbReference type="OMA" id="VAMGHVM"/>
<dbReference type="Pfam" id="PF06963">
    <property type="entry name" value="FPN1"/>
    <property type="match status" value="1"/>
</dbReference>
<dbReference type="PANTHER" id="PTHR11660">
    <property type="entry name" value="SOLUTE CARRIER FAMILY 40 MEMBER"/>
    <property type="match status" value="1"/>
</dbReference>
<dbReference type="GeneID" id="19107329"/>
<dbReference type="GO" id="GO:0016020">
    <property type="term" value="C:membrane"/>
    <property type="evidence" value="ECO:0007669"/>
    <property type="project" value="UniProtKB-SubCell"/>
</dbReference>
<dbReference type="Proteomes" id="UP000011761">
    <property type="component" value="Unassembled WGS sequence"/>
</dbReference>
<dbReference type="OrthoDB" id="648861at2759"/>
<evidence type="ECO:0000313" key="9">
    <source>
        <dbReference type="EMBL" id="EMD00732.1"/>
    </source>
</evidence>
<feature type="transmembrane region" description="Helical" evidence="7">
    <location>
        <begin position="346"/>
        <end position="366"/>
    </location>
</feature>
<feature type="region of interest" description="Disordered" evidence="8">
    <location>
        <begin position="1"/>
        <end position="27"/>
    </location>
</feature>
<dbReference type="InterPro" id="IPR009716">
    <property type="entry name" value="Ferroportin-1"/>
</dbReference>
<feature type="transmembrane region" description="Helical" evidence="7">
    <location>
        <begin position="286"/>
        <end position="308"/>
    </location>
</feature>
<keyword evidence="6 7" id="KW-0472">Membrane</keyword>
<comment type="caution">
    <text evidence="7">Lacks conserved residue(s) required for the propagation of feature annotation.</text>
</comment>
<dbReference type="PANTHER" id="PTHR11660:SF57">
    <property type="entry name" value="SOLUTE CARRIER FAMILY 40 MEMBER"/>
    <property type="match status" value="1"/>
</dbReference>
<gene>
    <name evidence="9" type="ORF">BAUCODRAFT_118471</name>
</gene>
<proteinExistence type="inferred from homology"/>
<dbReference type="InterPro" id="IPR036259">
    <property type="entry name" value="MFS_trans_sf"/>
</dbReference>
<evidence type="ECO:0000256" key="4">
    <source>
        <dbReference type="ARBA" id="ARBA00022692"/>
    </source>
</evidence>
<comment type="subcellular location">
    <subcellularLocation>
        <location evidence="1 7">Membrane</location>
        <topology evidence="1 7">Multi-pass membrane protein</topology>
    </subcellularLocation>
</comment>
<evidence type="ECO:0000256" key="1">
    <source>
        <dbReference type="ARBA" id="ARBA00004141"/>
    </source>
</evidence>
<feature type="transmembrane region" description="Helical" evidence="7">
    <location>
        <begin position="440"/>
        <end position="461"/>
    </location>
</feature>
<accession>M2MUV9</accession>
<feature type="transmembrane region" description="Helical" evidence="7">
    <location>
        <begin position="74"/>
        <end position="93"/>
    </location>
</feature>
<keyword evidence="3 7" id="KW-0813">Transport</keyword>
<feature type="transmembrane region" description="Helical" evidence="7">
    <location>
        <begin position="114"/>
        <end position="132"/>
    </location>
</feature>
<name>M2MUV9_BAUPA</name>
<feature type="transmembrane region" description="Helical" evidence="7">
    <location>
        <begin position="314"/>
        <end position="334"/>
    </location>
</feature>
<feature type="transmembrane region" description="Helical" evidence="7">
    <location>
        <begin position="372"/>
        <end position="396"/>
    </location>
</feature>
<dbReference type="SUPFAM" id="SSF103473">
    <property type="entry name" value="MFS general substrate transporter"/>
    <property type="match status" value="1"/>
</dbReference>
<evidence type="ECO:0000256" key="8">
    <source>
        <dbReference type="SAM" id="MobiDB-lite"/>
    </source>
</evidence>
<comment type="similarity">
    <text evidence="2 7">Belongs to the ferroportin (FP) (TC 2.A.100) family. SLC40A subfamily.</text>
</comment>
<evidence type="ECO:0000313" key="10">
    <source>
        <dbReference type="Proteomes" id="UP000011761"/>
    </source>
</evidence>
<keyword evidence="10" id="KW-1185">Reference proteome</keyword>
<dbReference type="GO" id="GO:0005381">
    <property type="term" value="F:iron ion transmembrane transporter activity"/>
    <property type="evidence" value="ECO:0007669"/>
    <property type="project" value="UniProtKB-UniRule"/>
</dbReference>
<feature type="transmembrane region" description="Helical" evidence="7">
    <location>
        <begin position="138"/>
        <end position="159"/>
    </location>
</feature>
<sequence length="504" mass="55152">MVDSQEEHLLDELHRSDSGSSTPAERSATSLVSDTTIRRLLYTSHFLSTWNARLFEFAAYLFLAETYPHTLLPASVYALARAAAAAIISPLLGQYVDSGERLSVIRWSIVSQRLAVGSSCLLLFAITLAPILQRDWLFFPLVLPVLCLLAAIEKLGFVLNTIAIERDWVVVIAGKDESYLRTANSQMRRIDLFCKLVGPLVISIVDAASPQAAILITGGLTVLSVAIEYVSIARVHKAVPALRAIRAREHLLQDAPQPRRSFSTASSTYMSGTLSYFRHPAFLPSFSLALLYLTVLSFSGQMITYLLSLGLSPWLVGLLRGIAAVFELSATWLAPALMHHIGAIRTGIWFINFEVLCVTIACLFFWLGPQTMVATCGIVAAVMASRVGLWGFDLSAQIIIQDEVEPEARGTFSSQEAGYQNIFEMLAFASTIVYTKPEQFKIPATISAGAVALAGALYTILVRQRRGHLIHLSECMDAQKRKQAGRRGVAGFEMVPQDSATIPA</sequence>
<protein>
    <recommendedName>
        <fullName evidence="7">Solute carrier family 40 member</fullName>
    </recommendedName>
</protein>
<keyword evidence="7" id="KW-0406">Ion transport</keyword>
<dbReference type="EMBL" id="KB445550">
    <property type="protein sequence ID" value="EMD00732.1"/>
    <property type="molecule type" value="Genomic_DNA"/>
</dbReference>
<comment type="function">
    <text evidence="7">May be involved in iron transport and iron homeostasis.</text>
</comment>
<dbReference type="eggNOG" id="KOG2601">
    <property type="taxonomic scope" value="Eukaryota"/>
</dbReference>
<dbReference type="HOGENOM" id="CLU_020370_5_0_1"/>
<evidence type="ECO:0000256" key="6">
    <source>
        <dbReference type="ARBA" id="ARBA00023136"/>
    </source>
</evidence>
<evidence type="ECO:0000256" key="2">
    <source>
        <dbReference type="ARBA" id="ARBA00006279"/>
    </source>
</evidence>
<keyword evidence="5 7" id="KW-1133">Transmembrane helix</keyword>
<evidence type="ECO:0000256" key="7">
    <source>
        <dbReference type="RuleBase" id="RU365065"/>
    </source>
</evidence>
<organism evidence="9 10">
    <name type="scientific">Baudoinia panamericana (strain UAMH 10762)</name>
    <name type="common">Angels' share fungus</name>
    <name type="synonym">Baudoinia compniacensis (strain UAMH 10762)</name>
    <dbReference type="NCBI Taxonomy" id="717646"/>
    <lineage>
        <taxon>Eukaryota</taxon>
        <taxon>Fungi</taxon>
        <taxon>Dikarya</taxon>
        <taxon>Ascomycota</taxon>
        <taxon>Pezizomycotina</taxon>
        <taxon>Dothideomycetes</taxon>
        <taxon>Dothideomycetidae</taxon>
        <taxon>Mycosphaerellales</taxon>
        <taxon>Teratosphaeriaceae</taxon>
        <taxon>Baudoinia</taxon>
    </lineage>
</organism>
<feature type="compositionally biased region" description="Polar residues" evidence="8">
    <location>
        <begin position="18"/>
        <end position="27"/>
    </location>
</feature>
<dbReference type="RefSeq" id="XP_007671916.1">
    <property type="nucleotide sequence ID" value="XM_007673726.1"/>
</dbReference>
<evidence type="ECO:0000256" key="3">
    <source>
        <dbReference type="ARBA" id="ARBA00022448"/>
    </source>
</evidence>
<reference evidence="9 10" key="1">
    <citation type="journal article" date="2012" name="PLoS Pathog.">
        <title>Diverse lifestyles and strategies of plant pathogenesis encoded in the genomes of eighteen Dothideomycetes fungi.</title>
        <authorList>
            <person name="Ohm R.A."/>
            <person name="Feau N."/>
            <person name="Henrissat B."/>
            <person name="Schoch C.L."/>
            <person name="Horwitz B.A."/>
            <person name="Barry K.W."/>
            <person name="Condon B.J."/>
            <person name="Copeland A.C."/>
            <person name="Dhillon B."/>
            <person name="Glaser F."/>
            <person name="Hesse C.N."/>
            <person name="Kosti I."/>
            <person name="LaButti K."/>
            <person name="Lindquist E.A."/>
            <person name="Lucas S."/>
            <person name="Salamov A.A."/>
            <person name="Bradshaw R.E."/>
            <person name="Ciuffetti L."/>
            <person name="Hamelin R.C."/>
            <person name="Kema G.H.J."/>
            <person name="Lawrence C."/>
            <person name="Scott J.A."/>
            <person name="Spatafora J.W."/>
            <person name="Turgeon B.G."/>
            <person name="de Wit P.J.G.M."/>
            <person name="Zhong S."/>
            <person name="Goodwin S.B."/>
            <person name="Grigoriev I.V."/>
        </authorList>
    </citation>
    <scope>NUCLEOTIDE SEQUENCE [LARGE SCALE GENOMIC DNA]</scope>
    <source>
        <strain evidence="9 10">UAMH 10762</strain>
    </source>
</reference>
<keyword evidence="4 7" id="KW-0812">Transmembrane</keyword>
<feature type="compositionally biased region" description="Basic and acidic residues" evidence="8">
    <location>
        <begin position="1"/>
        <end position="17"/>
    </location>
</feature>
<evidence type="ECO:0000256" key="5">
    <source>
        <dbReference type="ARBA" id="ARBA00022989"/>
    </source>
</evidence>
<dbReference type="KEGG" id="bcom:BAUCODRAFT_118471"/>